<evidence type="ECO:0000313" key="2">
    <source>
        <dbReference type="EMBL" id="PPQ73635.1"/>
    </source>
</evidence>
<keyword evidence="3" id="KW-1185">Reference proteome</keyword>
<dbReference type="InParanoid" id="A0A409W589"/>
<dbReference type="Proteomes" id="UP000284706">
    <property type="component" value="Unassembled WGS sequence"/>
</dbReference>
<reference evidence="2 3" key="1">
    <citation type="journal article" date="2018" name="Evol. Lett.">
        <title>Horizontal gene cluster transfer increased hallucinogenic mushroom diversity.</title>
        <authorList>
            <person name="Reynolds H.T."/>
            <person name="Vijayakumar V."/>
            <person name="Gluck-Thaler E."/>
            <person name="Korotkin H.B."/>
            <person name="Matheny P.B."/>
            <person name="Slot J.C."/>
        </authorList>
    </citation>
    <scope>NUCLEOTIDE SEQUENCE [LARGE SCALE GENOMIC DNA]</scope>
    <source>
        <strain evidence="2 3">SRW20</strain>
    </source>
</reference>
<gene>
    <name evidence="2" type="ORF">CVT26_010626</name>
</gene>
<protein>
    <submittedName>
        <fullName evidence="2">Uncharacterized protein</fullName>
    </submittedName>
</protein>
<feature type="compositionally biased region" description="Basic and acidic residues" evidence="1">
    <location>
        <begin position="44"/>
        <end position="53"/>
    </location>
</feature>
<dbReference type="EMBL" id="NHYE01005393">
    <property type="protein sequence ID" value="PPQ73635.1"/>
    <property type="molecule type" value="Genomic_DNA"/>
</dbReference>
<feature type="region of interest" description="Disordered" evidence="1">
    <location>
        <begin position="1"/>
        <end position="66"/>
    </location>
</feature>
<dbReference type="AlphaFoldDB" id="A0A409W589"/>
<accession>A0A409W589</accession>
<sequence>MRQLHMPGLKDTTHHSLTPMNAPPLMPLQFATQMQSKLQQNDPRPQDDPDGMHWRRSSAAASGRTDAVASGMLAVVRTLVCWRGGLDIRAAMLELKLGLNGGFIRSERVVSKGHTNVKPGYDMGIS</sequence>
<name>A0A409W589_9AGAR</name>
<proteinExistence type="predicted"/>
<comment type="caution">
    <text evidence="2">The sequence shown here is derived from an EMBL/GenBank/DDBJ whole genome shotgun (WGS) entry which is preliminary data.</text>
</comment>
<evidence type="ECO:0000313" key="3">
    <source>
        <dbReference type="Proteomes" id="UP000284706"/>
    </source>
</evidence>
<organism evidence="2 3">
    <name type="scientific">Gymnopilus dilepis</name>
    <dbReference type="NCBI Taxonomy" id="231916"/>
    <lineage>
        <taxon>Eukaryota</taxon>
        <taxon>Fungi</taxon>
        <taxon>Dikarya</taxon>
        <taxon>Basidiomycota</taxon>
        <taxon>Agaricomycotina</taxon>
        <taxon>Agaricomycetes</taxon>
        <taxon>Agaricomycetidae</taxon>
        <taxon>Agaricales</taxon>
        <taxon>Agaricineae</taxon>
        <taxon>Hymenogastraceae</taxon>
        <taxon>Gymnopilus</taxon>
    </lineage>
</organism>
<evidence type="ECO:0000256" key="1">
    <source>
        <dbReference type="SAM" id="MobiDB-lite"/>
    </source>
</evidence>